<dbReference type="EMBL" id="JAUCMV010000002">
    <property type="protein sequence ID" value="KAK0419664.1"/>
    <property type="molecule type" value="Genomic_DNA"/>
</dbReference>
<feature type="chain" id="PRO_5041305076" evidence="1">
    <location>
        <begin position="25"/>
        <end position="484"/>
    </location>
</feature>
<comment type="caution">
    <text evidence="2">The sequence shown here is derived from an EMBL/GenBank/DDBJ whole genome shotgun (WGS) entry which is preliminary data.</text>
</comment>
<reference evidence="2" key="1">
    <citation type="submission" date="2023-06" db="EMBL/GenBank/DDBJ databases">
        <title>Genomic analysis of the entomopathogenic nematode Steinernema hermaphroditum.</title>
        <authorList>
            <person name="Schwarz E.M."/>
            <person name="Heppert J.K."/>
            <person name="Baniya A."/>
            <person name="Schwartz H.T."/>
            <person name="Tan C.-H."/>
            <person name="Antoshechkin I."/>
            <person name="Sternberg P.W."/>
            <person name="Goodrich-Blair H."/>
            <person name="Dillman A.R."/>
        </authorList>
    </citation>
    <scope>NUCLEOTIDE SEQUENCE</scope>
    <source>
        <strain evidence="2">PS9179</strain>
        <tissue evidence="2">Whole animal</tissue>
    </source>
</reference>
<name>A0AA39IAZ5_9BILA</name>
<evidence type="ECO:0000313" key="2">
    <source>
        <dbReference type="EMBL" id="KAK0419664.1"/>
    </source>
</evidence>
<dbReference type="Proteomes" id="UP001175271">
    <property type="component" value="Unassembled WGS sequence"/>
</dbReference>
<proteinExistence type="predicted"/>
<feature type="signal peptide" evidence="1">
    <location>
        <begin position="1"/>
        <end position="24"/>
    </location>
</feature>
<gene>
    <name evidence="2" type="ORF">QR680_014258</name>
</gene>
<accession>A0AA39IAZ5</accession>
<organism evidence="2 3">
    <name type="scientific">Steinernema hermaphroditum</name>
    <dbReference type="NCBI Taxonomy" id="289476"/>
    <lineage>
        <taxon>Eukaryota</taxon>
        <taxon>Metazoa</taxon>
        <taxon>Ecdysozoa</taxon>
        <taxon>Nematoda</taxon>
        <taxon>Chromadorea</taxon>
        <taxon>Rhabditida</taxon>
        <taxon>Tylenchina</taxon>
        <taxon>Panagrolaimomorpha</taxon>
        <taxon>Strongyloidoidea</taxon>
        <taxon>Steinernematidae</taxon>
        <taxon>Steinernema</taxon>
    </lineage>
</organism>
<protein>
    <submittedName>
        <fullName evidence="2">Uncharacterized protein</fullName>
    </submittedName>
</protein>
<evidence type="ECO:0000313" key="3">
    <source>
        <dbReference type="Proteomes" id="UP001175271"/>
    </source>
</evidence>
<sequence>MSPRKARVFGWLWLLLARALLCYGRPDRRIEIRGQVHYNEKTDEIRNATMKIDQCPEYNFRNNFYYAVTCAGFVRVFMDQEWRTKKKWDEKKGSTFIEDWQEDLEQKLKENMHRKCYNNDKFKVFYYKEDHRHSGDGLNYRLIFLRYGEHNSPVRMWITEDLLESRYKYETLFEEFPHPTNWDFMGYANQNGEEGSNYVCDPESSSYDPETEDFHFPHGTYSAYFRTLTSETTCTKPGSRPFQQIDSMRRLKRPIAMAGSHKFPYRHIQYLNQVYNRHSIVSLNYPNLHRQQSPQYAAVLVKDSLHQRMRDAAGHADTVTLRQPCYIRVNRPDLGELHEMLILPHKEKFKFVLSKDEAPLIPTNDDFTGNNVSDVPYTVHENADEIHLPDQYYDDQDAVDAAVQKKAQKPVKVNYPVHKHLARLSMSVLLATIIGFSESAVHLIQTLAVSSTYAVMSVIPALICYSQNCYIYLWRSTEYRKLFL</sequence>
<keyword evidence="3" id="KW-1185">Reference proteome</keyword>
<keyword evidence="1" id="KW-0732">Signal</keyword>
<dbReference type="AlphaFoldDB" id="A0AA39IAZ5"/>
<evidence type="ECO:0000256" key="1">
    <source>
        <dbReference type="SAM" id="SignalP"/>
    </source>
</evidence>